<gene>
    <name evidence="2" type="ORF">KXQ929_LOCUS52653</name>
</gene>
<dbReference type="AlphaFoldDB" id="A0A820QY95"/>
<dbReference type="SUPFAM" id="SSF51445">
    <property type="entry name" value="(Trans)glycosidases"/>
    <property type="match status" value="1"/>
</dbReference>
<evidence type="ECO:0000259" key="1">
    <source>
        <dbReference type="PROSITE" id="PS51910"/>
    </source>
</evidence>
<dbReference type="Pfam" id="PF00704">
    <property type="entry name" value="Glyco_hydro_18"/>
    <property type="match status" value="1"/>
</dbReference>
<reference evidence="2" key="1">
    <citation type="submission" date="2021-02" db="EMBL/GenBank/DDBJ databases">
        <authorList>
            <person name="Nowell W R."/>
        </authorList>
    </citation>
    <scope>NUCLEOTIDE SEQUENCE</scope>
</reference>
<accession>A0A820QY95</accession>
<proteinExistence type="predicted"/>
<evidence type="ECO:0000313" key="3">
    <source>
        <dbReference type="Proteomes" id="UP000663868"/>
    </source>
</evidence>
<organism evidence="2 3">
    <name type="scientific">Adineta steineri</name>
    <dbReference type="NCBI Taxonomy" id="433720"/>
    <lineage>
        <taxon>Eukaryota</taxon>
        <taxon>Metazoa</taxon>
        <taxon>Spiralia</taxon>
        <taxon>Gnathifera</taxon>
        <taxon>Rotifera</taxon>
        <taxon>Eurotatoria</taxon>
        <taxon>Bdelloidea</taxon>
        <taxon>Adinetida</taxon>
        <taxon>Adinetidae</taxon>
        <taxon>Adineta</taxon>
    </lineage>
</organism>
<feature type="domain" description="GH18" evidence="1">
    <location>
        <begin position="1"/>
        <end position="74"/>
    </location>
</feature>
<protein>
    <recommendedName>
        <fullName evidence="1">GH18 domain-containing protein</fullName>
    </recommendedName>
</protein>
<sequence length="74" mass="8795">MHRTIITLTAAPFVENLLKVYDIRKIESLVNYINLMTFDFYGPWDEKTGIFAPLFHQPYQLETESLRNVVRWSC</sequence>
<evidence type="ECO:0000313" key="2">
    <source>
        <dbReference type="EMBL" id="CAF4428761.1"/>
    </source>
</evidence>
<dbReference type="Proteomes" id="UP000663868">
    <property type="component" value="Unassembled WGS sequence"/>
</dbReference>
<dbReference type="PROSITE" id="PS51910">
    <property type="entry name" value="GH18_2"/>
    <property type="match status" value="1"/>
</dbReference>
<name>A0A820QY95_9BILA</name>
<dbReference type="EMBL" id="CAJOBB010028265">
    <property type="protein sequence ID" value="CAF4428761.1"/>
    <property type="molecule type" value="Genomic_DNA"/>
</dbReference>
<dbReference type="Gene3D" id="3.20.20.80">
    <property type="entry name" value="Glycosidases"/>
    <property type="match status" value="1"/>
</dbReference>
<dbReference type="InterPro" id="IPR001223">
    <property type="entry name" value="Glyco_hydro18_cat"/>
</dbReference>
<comment type="caution">
    <text evidence="2">The sequence shown here is derived from an EMBL/GenBank/DDBJ whole genome shotgun (WGS) entry which is preliminary data.</text>
</comment>
<dbReference type="GO" id="GO:0005975">
    <property type="term" value="P:carbohydrate metabolic process"/>
    <property type="evidence" value="ECO:0007669"/>
    <property type="project" value="InterPro"/>
</dbReference>
<dbReference type="InterPro" id="IPR017853">
    <property type="entry name" value="GH"/>
</dbReference>